<keyword evidence="2 4" id="KW-0012">Acyltransferase</keyword>
<dbReference type="InterPro" id="IPR050832">
    <property type="entry name" value="Bact_Acetyltransf"/>
</dbReference>
<dbReference type="GO" id="GO:0016746">
    <property type="term" value="F:acyltransferase activity"/>
    <property type="evidence" value="ECO:0007669"/>
    <property type="project" value="UniProtKB-KW"/>
</dbReference>
<evidence type="ECO:0000256" key="2">
    <source>
        <dbReference type="ARBA" id="ARBA00023315"/>
    </source>
</evidence>
<dbReference type="RefSeq" id="WP_379568817.1">
    <property type="nucleotide sequence ID" value="NZ_JBHSQK010000064.1"/>
</dbReference>
<sequence length="158" mass="17693">MVTTRPAERRDVDATSRLAHRAYRNYIARIGRPPAPMEADYAAAVSAGTMWVAEDEGGLLGFIVLVDTDDHLLIDDIAVEPHAQGRGIGTQLPALAESEARRRGHDRIQLYTNEAMTENLDYYPRKGYVETHRGEQDGYRRVFFTKTLGVQSEERSGS</sequence>
<dbReference type="EC" id="2.3.-.-" evidence="4"/>
<feature type="domain" description="N-acetyltransferase" evidence="3">
    <location>
        <begin position="2"/>
        <end position="149"/>
    </location>
</feature>
<protein>
    <submittedName>
        <fullName evidence="4">GNAT family N-acetyltransferase</fullName>
        <ecNumber evidence="4">2.3.-.-</ecNumber>
    </submittedName>
</protein>
<keyword evidence="1 4" id="KW-0808">Transferase</keyword>
<dbReference type="Gene3D" id="3.40.630.30">
    <property type="match status" value="1"/>
</dbReference>
<comment type="caution">
    <text evidence="4">The sequence shown here is derived from an EMBL/GenBank/DDBJ whole genome shotgun (WGS) entry which is preliminary data.</text>
</comment>
<dbReference type="CDD" id="cd04301">
    <property type="entry name" value="NAT_SF"/>
    <property type="match status" value="1"/>
</dbReference>
<name>A0ABW1IBR4_9PSEU</name>
<dbReference type="PANTHER" id="PTHR43877">
    <property type="entry name" value="AMINOALKYLPHOSPHONATE N-ACETYLTRANSFERASE-RELATED-RELATED"/>
    <property type="match status" value="1"/>
</dbReference>
<keyword evidence="5" id="KW-1185">Reference proteome</keyword>
<reference evidence="5" key="1">
    <citation type="journal article" date="2019" name="Int. J. Syst. Evol. Microbiol.">
        <title>The Global Catalogue of Microorganisms (GCM) 10K type strain sequencing project: providing services to taxonomists for standard genome sequencing and annotation.</title>
        <authorList>
            <consortium name="The Broad Institute Genomics Platform"/>
            <consortium name="The Broad Institute Genome Sequencing Center for Infectious Disease"/>
            <person name="Wu L."/>
            <person name="Ma J."/>
        </authorList>
    </citation>
    <scope>NUCLEOTIDE SEQUENCE [LARGE SCALE GENOMIC DNA]</scope>
    <source>
        <strain evidence="5">CGMCC 4.7397</strain>
    </source>
</reference>
<evidence type="ECO:0000256" key="1">
    <source>
        <dbReference type="ARBA" id="ARBA00022679"/>
    </source>
</evidence>
<dbReference type="Pfam" id="PF00583">
    <property type="entry name" value="Acetyltransf_1"/>
    <property type="match status" value="1"/>
</dbReference>
<gene>
    <name evidence="4" type="ORF">ACFQH9_23040</name>
</gene>
<proteinExistence type="predicted"/>
<evidence type="ECO:0000259" key="3">
    <source>
        <dbReference type="PROSITE" id="PS51186"/>
    </source>
</evidence>
<dbReference type="EMBL" id="JBHSQK010000064">
    <property type="protein sequence ID" value="MFC5951147.1"/>
    <property type="molecule type" value="Genomic_DNA"/>
</dbReference>
<evidence type="ECO:0000313" key="4">
    <source>
        <dbReference type="EMBL" id="MFC5951147.1"/>
    </source>
</evidence>
<accession>A0ABW1IBR4</accession>
<dbReference type="SUPFAM" id="SSF55729">
    <property type="entry name" value="Acyl-CoA N-acyltransferases (Nat)"/>
    <property type="match status" value="1"/>
</dbReference>
<dbReference type="InterPro" id="IPR016181">
    <property type="entry name" value="Acyl_CoA_acyltransferase"/>
</dbReference>
<dbReference type="Proteomes" id="UP001596119">
    <property type="component" value="Unassembled WGS sequence"/>
</dbReference>
<evidence type="ECO:0000313" key="5">
    <source>
        <dbReference type="Proteomes" id="UP001596119"/>
    </source>
</evidence>
<organism evidence="4 5">
    <name type="scientific">Pseudonocardia lutea</name>
    <dbReference type="NCBI Taxonomy" id="2172015"/>
    <lineage>
        <taxon>Bacteria</taxon>
        <taxon>Bacillati</taxon>
        <taxon>Actinomycetota</taxon>
        <taxon>Actinomycetes</taxon>
        <taxon>Pseudonocardiales</taxon>
        <taxon>Pseudonocardiaceae</taxon>
        <taxon>Pseudonocardia</taxon>
    </lineage>
</organism>
<dbReference type="PROSITE" id="PS51186">
    <property type="entry name" value="GNAT"/>
    <property type="match status" value="1"/>
</dbReference>
<dbReference type="PANTHER" id="PTHR43877:SF2">
    <property type="entry name" value="AMINOALKYLPHOSPHONATE N-ACETYLTRANSFERASE-RELATED"/>
    <property type="match status" value="1"/>
</dbReference>
<dbReference type="InterPro" id="IPR000182">
    <property type="entry name" value="GNAT_dom"/>
</dbReference>